<keyword evidence="2" id="KW-1185">Reference proteome</keyword>
<comment type="caution">
    <text evidence="1">The sequence shown here is derived from an EMBL/GenBank/DDBJ whole genome shotgun (WGS) entry which is preliminary data.</text>
</comment>
<proteinExistence type="predicted"/>
<accession>A0A445JS47</accession>
<dbReference type="PROSITE" id="PS51257">
    <property type="entry name" value="PROKAR_LIPOPROTEIN"/>
    <property type="match status" value="1"/>
</dbReference>
<dbReference type="Proteomes" id="UP000289340">
    <property type="component" value="Chromosome 7"/>
</dbReference>
<name>A0A445JS47_GLYSO</name>
<dbReference type="AlphaFoldDB" id="A0A445JS47"/>
<organism evidence="1 2">
    <name type="scientific">Glycine soja</name>
    <name type="common">Wild soybean</name>
    <dbReference type="NCBI Taxonomy" id="3848"/>
    <lineage>
        <taxon>Eukaryota</taxon>
        <taxon>Viridiplantae</taxon>
        <taxon>Streptophyta</taxon>
        <taxon>Embryophyta</taxon>
        <taxon>Tracheophyta</taxon>
        <taxon>Spermatophyta</taxon>
        <taxon>Magnoliopsida</taxon>
        <taxon>eudicotyledons</taxon>
        <taxon>Gunneridae</taxon>
        <taxon>Pentapetalae</taxon>
        <taxon>rosids</taxon>
        <taxon>fabids</taxon>
        <taxon>Fabales</taxon>
        <taxon>Fabaceae</taxon>
        <taxon>Papilionoideae</taxon>
        <taxon>50 kb inversion clade</taxon>
        <taxon>NPAAA clade</taxon>
        <taxon>indigoferoid/millettioid clade</taxon>
        <taxon>Phaseoleae</taxon>
        <taxon>Glycine</taxon>
        <taxon>Glycine subgen. Soja</taxon>
    </lineage>
</organism>
<reference evidence="1 2" key="1">
    <citation type="submission" date="2018-09" db="EMBL/GenBank/DDBJ databases">
        <title>A high-quality reference genome of wild soybean provides a powerful tool to mine soybean genomes.</title>
        <authorList>
            <person name="Xie M."/>
            <person name="Chung C.Y.L."/>
            <person name="Li M.-W."/>
            <person name="Wong F.-L."/>
            <person name="Chan T.-F."/>
            <person name="Lam H.-M."/>
        </authorList>
    </citation>
    <scope>NUCLEOTIDE SEQUENCE [LARGE SCALE GENOMIC DNA]</scope>
    <source>
        <strain evidence="2">cv. W05</strain>
        <tissue evidence="1">Hypocotyl of etiolated seedlings</tissue>
    </source>
</reference>
<gene>
    <name evidence="1" type="ORF">D0Y65_016855</name>
</gene>
<protein>
    <submittedName>
        <fullName evidence="1">Uncharacterized protein</fullName>
    </submittedName>
</protein>
<evidence type="ECO:0000313" key="2">
    <source>
        <dbReference type="Proteomes" id="UP000289340"/>
    </source>
</evidence>
<evidence type="ECO:0000313" key="1">
    <source>
        <dbReference type="EMBL" id="RZC01312.1"/>
    </source>
</evidence>
<sequence>MEVARGLSSSLTMEERMGVVVVTTVLVGACDRNRRATTTACSSNKKQLHNCRQLFLPHRWDRHQWAFHHRTNKRSRKPAKNYFK</sequence>
<dbReference type="EMBL" id="QZWG01000007">
    <property type="protein sequence ID" value="RZC01312.1"/>
    <property type="molecule type" value="Genomic_DNA"/>
</dbReference>